<keyword evidence="3" id="KW-0810">Translation regulation</keyword>
<evidence type="ECO:0008006" key="7">
    <source>
        <dbReference type="Google" id="ProtNLM"/>
    </source>
</evidence>
<dbReference type="InterPro" id="IPR040396">
    <property type="entry name" value="PAIP2-like"/>
</dbReference>
<organism evidence="5 6">
    <name type="scientific">Ignelater luminosus</name>
    <name type="common">Cucubano</name>
    <name type="synonym">Pyrophorus luminosus</name>
    <dbReference type="NCBI Taxonomy" id="2038154"/>
    <lineage>
        <taxon>Eukaryota</taxon>
        <taxon>Metazoa</taxon>
        <taxon>Ecdysozoa</taxon>
        <taxon>Arthropoda</taxon>
        <taxon>Hexapoda</taxon>
        <taxon>Insecta</taxon>
        <taxon>Pterygota</taxon>
        <taxon>Neoptera</taxon>
        <taxon>Endopterygota</taxon>
        <taxon>Coleoptera</taxon>
        <taxon>Polyphaga</taxon>
        <taxon>Elateriformia</taxon>
        <taxon>Elateroidea</taxon>
        <taxon>Elateridae</taxon>
        <taxon>Agrypninae</taxon>
        <taxon>Pyrophorini</taxon>
        <taxon>Ignelater</taxon>
    </lineage>
</organism>
<evidence type="ECO:0000256" key="2">
    <source>
        <dbReference type="ARBA" id="ARBA00022843"/>
    </source>
</evidence>
<accession>A0A8K0G274</accession>
<dbReference type="GO" id="GO:0045947">
    <property type="term" value="P:negative regulation of translational initiation"/>
    <property type="evidence" value="ECO:0007669"/>
    <property type="project" value="InterPro"/>
</dbReference>
<reference evidence="5" key="1">
    <citation type="submission" date="2019-08" db="EMBL/GenBank/DDBJ databases">
        <title>The genome of the North American firefly Photinus pyralis.</title>
        <authorList>
            <consortium name="Photinus pyralis genome working group"/>
            <person name="Fallon T.R."/>
            <person name="Sander Lower S.E."/>
            <person name="Weng J.-K."/>
        </authorList>
    </citation>
    <scope>NUCLEOTIDE SEQUENCE</scope>
    <source>
        <strain evidence="5">TRF0915ILg1</strain>
        <tissue evidence="5">Whole body</tissue>
    </source>
</reference>
<sequence>MKMPPQKPVGNGYYGYEDVSHLPGNGIENAAAGTVPGTPDDQSSTNADNDFAEYLWMENEEEFDKQVMQQLEEEELMEQCLEAMLEEEHNNIIAEDRTNRTNSQCSEVSEGSEILNLVNNFKLDLVDVAKSTLNPLAAEFVPDARTQPVATTE</sequence>
<evidence type="ECO:0000313" key="5">
    <source>
        <dbReference type="EMBL" id="KAF2885627.1"/>
    </source>
</evidence>
<evidence type="ECO:0000313" key="6">
    <source>
        <dbReference type="Proteomes" id="UP000801492"/>
    </source>
</evidence>
<evidence type="ECO:0000256" key="1">
    <source>
        <dbReference type="ARBA" id="ARBA00006858"/>
    </source>
</evidence>
<protein>
    <recommendedName>
        <fullName evidence="7">Ataxin-2 C-terminal domain-containing protein</fullName>
    </recommendedName>
</protein>
<dbReference type="OrthoDB" id="5985142at2759"/>
<dbReference type="EMBL" id="VTPC01089859">
    <property type="protein sequence ID" value="KAF2885627.1"/>
    <property type="molecule type" value="Genomic_DNA"/>
</dbReference>
<dbReference type="GO" id="GO:0005737">
    <property type="term" value="C:cytoplasm"/>
    <property type="evidence" value="ECO:0007669"/>
    <property type="project" value="TreeGrafter"/>
</dbReference>
<dbReference type="Proteomes" id="UP000801492">
    <property type="component" value="Unassembled WGS sequence"/>
</dbReference>
<keyword evidence="2" id="KW-0832">Ubl conjugation</keyword>
<dbReference type="AlphaFoldDB" id="A0A8K0G274"/>
<proteinExistence type="inferred from homology"/>
<gene>
    <name evidence="5" type="ORF">ILUMI_20569</name>
</gene>
<comment type="similarity">
    <text evidence="1">Belongs to the PAIP2 family.</text>
</comment>
<evidence type="ECO:0000256" key="3">
    <source>
        <dbReference type="ARBA" id="ARBA00022845"/>
    </source>
</evidence>
<dbReference type="InterPro" id="IPR009818">
    <property type="entry name" value="PAM2_motif"/>
</dbReference>
<dbReference type="PANTHER" id="PTHR13154">
    <property type="entry name" value="POLYADENYLATE-BINDING PROTEIN-INTERACTING PROTEIN 2"/>
    <property type="match status" value="1"/>
</dbReference>
<dbReference type="PANTHER" id="PTHR13154:SF6">
    <property type="entry name" value="GEO05078P1"/>
    <property type="match status" value="1"/>
</dbReference>
<comment type="caution">
    <text evidence="5">The sequence shown here is derived from an EMBL/GenBank/DDBJ whole genome shotgun (WGS) entry which is preliminary data.</text>
</comment>
<dbReference type="GO" id="GO:0000900">
    <property type="term" value="F:mRNA regulatory element binding translation repressor activity"/>
    <property type="evidence" value="ECO:0007669"/>
    <property type="project" value="InterPro"/>
</dbReference>
<name>A0A8K0G274_IGNLU</name>
<keyword evidence="6" id="KW-1185">Reference proteome</keyword>
<feature type="region of interest" description="Disordered" evidence="4">
    <location>
        <begin position="1"/>
        <end position="48"/>
    </location>
</feature>
<evidence type="ECO:0000256" key="4">
    <source>
        <dbReference type="SAM" id="MobiDB-lite"/>
    </source>
</evidence>
<dbReference type="Pfam" id="PF07145">
    <property type="entry name" value="PAM2"/>
    <property type="match status" value="1"/>
</dbReference>